<reference evidence="2" key="1">
    <citation type="journal article" date="2014" name="Int. J. Syst. Evol. Microbiol.">
        <title>Complete genome sequence of Corynebacterium casei LMG S-19264T (=DSM 44701T), isolated from a smear-ripened cheese.</title>
        <authorList>
            <consortium name="US DOE Joint Genome Institute (JGI-PGF)"/>
            <person name="Walter F."/>
            <person name="Albersmeier A."/>
            <person name="Kalinowski J."/>
            <person name="Ruckert C."/>
        </authorList>
    </citation>
    <scope>NUCLEOTIDE SEQUENCE</scope>
    <source>
        <strain evidence="2">JCM 5016</strain>
    </source>
</reference>
<accession>A0A918RKE9</accession>
<dbReference type="AlphaFoldDB" id="A0A918RKE9"/>
<comment type="caution">
    <text evidence="2">The sequence shown here is derived from an EMBL/GenBank/DDBJ whole genome shotgun (WGS) entry which is preliminary data.</text>
</comment>
<keyword evidence="3" id="KW-1185">Reference proteome</keyword>
<feature type="compositionally biased region" description="Low complexity" evidence="1">
    <location>
        <begin position="108"/>
        <end position="131"/>
    </location>
</feature>
<feature type="region of interest" description="Disordered" evidence="1">
    <location>
        <begin position="87"/>
        <end position="139"/>
    </location>
</feature>
<evidence type="ECO:0000256" key="1">
    <source>
        <dbReference type="SAM" id="MobiDB-lite"/>
    </source>
</evidence>
<reference evidence="2" key="2">
    <citation type="submission" date="2020-09" db="EMBL/GenBank/DDBJ databases">
        <authorList>
            <person name="Sun Q."/>
            <person name="Ohkuma M."/>
        </authorList>
    </citation>
    <scope>NUCLEOTIDE SEQUENCE</scope>
    <source>
        <strain evidence="2">JCM 5016</strain>
    </source>
</reference>
<sequence length="139" mass="15003">MIVKLTVEGTQYEYDGDRLLVAEARELKAHTGFTPPKWFAALDESDPDAIAFLIYLAKKRAGETLRFSDLDSLDYADFEFEMEFVAPEAEQAADQAEVQSEPDPTPASGETGTTPTPDTSATSEPSPTTSSTPPPTSAP</sequence>
<dbReference type="EMBL" id="BMWH01000020">
    <property type="protein sequence ID" value="GHA01520.1"/>
    <property type="molecule type" value="Genomic_DNA"/>
</dbReference>
<evidence type="ECO:0000313" key="2">
    <source>
        <dbReference type="EMBL" id="GHA01520.1"/>
    </source>
</evidence>
<protein>
    <submittedName>
        <fullName evidence="2">Uncharacterized protein</fullName>
    </submittedName>
</protein>
<dbReference type="RefSeq" id="WP_190059378.1">
    <property type="nucleotide sequence ID" value="NZ_BMWH01000020.1"/>
</dbReference>
<feature type="compositionally biased region" description="Low complexity" evidence="1">
    <location>
        <begin position="87"/>
        <end position="99"/>
    </location>
</feature>
<evidence type="ECO:0000313" key="3">
    <source>
        <dbReference type="Proteomes" id="UP000623010"/>
    </source>
</evidence>
<name>A0A918RKE9_9ACTN</name>
<organism evidence="2 3">
    <name type="scientific">Streptomyces echinoruber</name>
    <dbReference type="NCBI Taxonomy" id="68898"/>
    <lineage>
        <taxon>Bacteria</taxon>
        <taxon>Bacillati</taxon>
        <taxon>Actinomycetota</taxon>
        <taxon>Actinomycetes</taxon>
        <taxon>Kitasatosporales</taxon>
        <taxon>Streptomycetaceae</taxon>
        <taxon>Streptomyces</taxon>
    </lineage>
</organism>
<dbReference type="Proteomes" id="UP000623010">
    <property type="component" value="Unassembled WGS sequence"/>
</dbReference>
<proteinExistence type="predicted"/>
<gene>
    <name evidence="2" type="ORF">GCM10010389_46120</name>
</gene>